<organism evidence="2 3">
    <name type="scientific">Aphis gossypii</name>
    <name type="common">Cotton aphid</name>
    <dbReference type="NCBI Taxonomy" id="80765"/>
    <lineage>
        <taxon>Eukaryota</taxon>
        <taxon>Metazoa</taxon>
        <taxon>Ecdysozoa</taxon>
        <taxon>Arthropoda</taxon>
        <taxon>Hexapoda</taxon>
        <taxon>Insecta</taxon>
        <taxon>Pterygota</taxon>
        <taxon>Neoptera</taxon>
        <taxon>Paraneoptera</taxon>
        <taxon>Hemiptera</taxon>
        <taxon>Sternorrhyncha</taxon>
        <taxon>Aphidomorpha</taxon>
        <taxon>Aphidoidea</taxon>
        <taxon>Aphididae</taxon>
        <taxon>Aphidini</taxon>
        <taxon>Aphis</taxon>
        <taxon>Aphis</taxon>
    </lineage>
</organism>
<evidence type="ECO:0000313" key="2">
    <source>
        <dbReference type="EMBL" id="CAH1710232.1"/>
    </source>
</evidence>
<reference evidence="2" key="1">
    <citation type="submission" date="2022-02" db="EMBL/GenBank/DDBJ databases">
        <authorList>
            <person name="King R."/>
        </authorList>
    </citation>
    <scope>NUCLEOTIDE SEQUENCE</scope>
</reference>
<sequence length="184" mass="22512">MSLMYCYAIIIFMVIVNSNSYENYRMIDPKFVNCKNDKQDDYLCYVDPPNGHPNYLNQKLMDPEEFYSALYNPYFYFFHHSNIFDDDVISYPEFVKKRDEYLEKKYARTTPSNFTKLADKQDLKYIGLYPNYWAKRPQFYVVNRRMAMYYYTRKLILMYHSESWKVEGKEREIMSYMTDQDNSI</sequence>
<accession>A0A9P0IL95</accession>
<dbReference type="Proteomes" id="UP001154329">
    <property type="component" value="Chromosome 1"/>
</dbReference>
<keyword evidence="1" id="KW-0732">Signal</keyword>
<evidence type="ECO:0000313" key="3">
    <source>
        <dbReference type="Proteomes" id="UP001154329"/>
    </source>
</evidence>
<gene>
    <name evidence="2" type="ORF">APHIGO_LOCUS1110</name>
</gene>
<feature type="chain" id="PRO_5040479486" evidence="1">
    <location>
        <begin position="21"/>
        <end position="184"/>
    </location>
</feature>
<dbReference type="AlphaFoldDB" id="A0A9P0IL95"/>
<protein>
    <submittedName>
        <fullName evidence="2">Uncharacterized protein</fullName>
    </submittedName>
</protein>
<reference evidence="2" key="2">
    <citation type="submission" date="2022-10" db="EMBL/GenBank/DDBJ databases">
        <authorList>
            <consortium name="ENA_rothamsted_submissions"/>
            <consortium name="culmorum"/>
            <person name="King R."/>
        </authorList>
    </citation>
    <scope>NUCLEOTIDE SEQUENCE</scope>
</reference>
<name>A0A9P0IL95_APHGO</name>
<dbReference type="EMBL" id="OU899034">
    <property type="protein sequence ID" value="CAH1710232.1"/>
    <property type="molecule type" value="Genomic_DNA"/>
</dbReference>
<keyword evidence="3" id="KW-1185">Reference proteome</keyword>
<feature type="signal peptide" evidence="1">
    <location>
        <begin position="1"/>
        <end position="20"/>
    </location>
</feature>
<proteinExistence type="predicted"/>
<evidence type="ECO:0000256" key="1">
    <source>
        <dbReference type="SAM" id="SignalP"/>
    </source>
</evidence>